<name>A0A1B8HCS2_9GAMM</name>
<keyword evidence="2" id="KW-1185">Reference proteome</keyword>
<dbReference type="AlphaFoldDB" id="A0A1B8HCS2"/>
<dbReference type="OrthoDB" id="1362002at2"/>
<accession>A0A1B8HCS2</accession>
<dbReference type="RefSeq" id="WP_067403271.1">
    <property type="nucleotide sequence ID" value="NZ_LZEY01000026.1"/>
</dbReference>
<dbReference type="Proteomes" id="UP000092377">
    <property type="component" value="Unassembled WGS sequence"/>
</dbReference>
<evidence type="ECO:0000313" key="1">
    <source>
        <dbReference type="EMBL" id="OBU06874.1"/>
    </source>
</evidence>
<gene>
    <name evidence="1" type="ORF">AYY18_19775</name>
</gene>
<protein>
    <recommendedName>
        <fullName evidence="3">DUF3024 domain-containing protein</fullName>
    </recommendedName>
</protein>
<evidence type="ECO:0008006" key="3">
    <source>
        <dbReference type="Google" id="ProtNLM"/>
    </source>
</evidence>
<dbReference type="Pfam" id="PF11225">
    <property type="entry name" value="DUF3024"/>
    <property type="match status" value="1"/>
</dbReference>
<reference evidence="2" key="1">
    <citation type="submission" date="2016-06" db="EMBL/GenBank/DDBJ databases">
        <authorList>
            <person name="Butler K."/>
        </authorList>
    </citation>
    <scope>NUCLEOTIDE SEQUENCE [LARGE SCALE GENOMIC DNA]</scope>
    <source>
        <strain evidence="2">GCSL-Mp20</strain>
    </source>
</reference>
<dbReference type="EMBL" id="LZEY01000026">
    <property type="protein sequence ID" value="OBU06874.1"/>
    <property type="molecule type" value="Genomic_DNA"/>
</dbReference>
<proteinExistence type="predicted"/>
<evidence type="ECO:0000313" key="2">
    <source>
        <dbReference type="Proteomes" id="UP000092377"/>
    </source>
</evidence>
<dbReference type="InterPro" id="IPR021388">
    <property type="entry name" value="DUF3024"/>
</dbReference>
<sequence length="113" mass="13503">MVFNDTEVAQIKQCMNYFMEKRRPPKHIRNEHDLQYRIEEDSVIIFDVRQLAWSSGSVEEMLAKITINRVSNSWSLFWSTENNEWRHYDAKMIGSFSDAIKIIDEDAIHRFFG</sequence>
<comment type="caution">
    <text evidence="1">The sequence shown here is derived from an EMBL/GenBank/DDBJ whole genome shotgun (WGS) entry which is preliminary data.</text>
</comment>
<organism evidence="1 2">
    <name type="scientific">Morganella psychrotolerans</name>
    <dbReference type="NCBI Taxonomy" id="368603"/>
    <lineage>
        <taxon>Bacteria</taxon>
        <taxon>Pseudomonadati</taxon>
        <taxon>Pseudomonadota</taxon>
        <taxon>Gammaproteobacteria</taxon>
        <taxon>Enterobacterales</taxon>
        <taxon>Morganellaceae</taxon>
        <taxon>Morganella</taxon>
    </lineage>
</organism>